<organism evidence="5 6">
    <name type="scientific">Actinacidiphila acidipaludis</name>
    <dbReference type="NCBI Taxonomy" id="2873382"/>
    <lineage>
        <taxon>Bacteria</taxon>
        <taxon>Bacillati</taxon>
        <taxon>Actinomycetota</taxon>
        <taxon>Actinomycetes</taxon>
        <taxon>Kitasatosporales</taxon>
        <taxon>Streptomycetaceae</taxon>
        <taxon>Actinacidiphila</taxon>
    </lineage>
</organism>
<dbReference type="EMBL" id="JAINZZ010000025">
    <property type="protein sequence ID" value="MBY8879985.1"/>
    <property type="molecule type" value="Genomic_DNA"/>
</dbReference>
<dbReference type="PANTHER" id="PTHR30061">
    <property type="entry name" value="MALTOSE-BINDING PERIPLASMIC PROTEIN"/>
    <property type="match status" value="1"/>
</dbReference>
<comment type="caution">
    <text evidence="5">The sequence shown here is derived from an EMBL/GenBank/DDBJ whole genome shotgun (WGS) entry which is preliminary data.</text>
</comment>
<dbReference type="PROSITE" id="PS51257">
    <property type="entry name" value="PROKAR_LIPOPROTEIN"/>
    <property type="match status" value="1"/>
</dbReference>
<reference evidence="5 6" key="1">
    <citation type="submission" date="2021-08" db="EMBL/GenBank/DDBJ databases">
        <title>WGS of actinomycetes from Thailand.</title>
        <authorList>
            <person name="Thawai C."/>
        </authorList>
    </citation>
    <scope>NUCLEOTIDE SEQUENCE [LARGE SCALE GENOMIC DNA]</scope>
    <source>
        <strain evidence="5 6">PLK6-54</strain>
    </source>
</reference>
<feature type="signal peptide" evidence="4">
    <location>
        <begin position="1"/>
        <end position="27"/>
    </location>
</feature>
<evidence type="ECO:0000313" key="5">
    <source>
        <dbReference type="EMBL" id="MBY8879985.1"/>
    </source>
</evidence>
<evidence type="ECO:0000256" key="2">
    <source>
        <dbReference type="ARBA" id="ARBA00022448"/>
    </source>
</evidence>
<comment type="similarity">
    <text evidence="1">Belongs to the bacterial solute-binding protein 1 family.</text>
</comment>
<keyword evidence="3 4" id="KW-0732">Signal</keyword>
<feature type="chain" id="PRO_5046390414" evidence="4">
    <location>
        <begin position="28"/>
        <end position="418"/>
    </location>
</feature>
<accession>A0ABS7Q9Z8</accession>
<evidence type="ECO:0000256" key="1">
    <source>
        <dbReference type="ARBA" id="ARBA00008520"/>
    </source>
</evidence>
<evidence type="ECO:0000256" key="4">
    <source>
        <dbReference type="SAM" id="SignalP"/>
    </source>
</evidence>
<keyword evidence="2" id="KW-0813">Transport</keyword>
<evidence type="ECO:0000256" key="3">
    <source>
        <dbReference type="ARBA" id="ARBA00022729"/>
    </source>
</evidence>
<proteinExistence type="inferred from homology"/>
<dbReference type="Gene3D" id="3.40.190.10">
    <property type="entry name" value="Periplasmic binding protein-like II"/>
    <property type="match status" value="1"/>
</dbReference>
<dbReference type="SUPFAM" id="SSF53850">
    <property type="entry name" value="Periplasmic binding protein-like II"/>
    <property type="match status" value="1"/>
</dbReference>
<dbReference type="RefSeq" id="WP_222964573.1">
    <property type="nucleotide sequence ID" value="NZ_JAINZZ010000025.1"/>
</dbReference>
<evidence type="ECO:0000313" key="6">
    <source>
        <dbReference type="Proteomes" id="UP000778578"/>
    </source>
</evidence>
<dbReference type="Proteomes" id="UP000778578">
    <property type="component" value="Unassembled WGS sequence"/>
</dbReference>
<name>A0ABS7Q9Z8_9ACTN</name>
<dbReference type="Pfam" id="PF01547">
    <property type="entry name" value="SBP_bac_1"/>
    <property type="match status" value="1"/>
</dbReference>
<dbReference type="PANTHER" id="PTHR30061:SF50">
    <property type="entry name" value="MALTOSE_MALTODEXTRIN-BINDING PERIPLASMIC PROTEIN"/>
    <property type="match status" value="1"/>
</dbReference>
<protein>
    <submittedName>
        <fullName evidence="5">Extracellular solute-binding protein</fullName>
    </submittedName>
</protein>
<gene>
    <name evidence="5" type="ORF">K7862_20465</name>
</gene>
<sequence>MSDPRSLCVAAAACAAAVLLTVTGCSSSGGFDSSAPKQSSSGRQSLSVMIATSGDAETAAVKQATAAWAKQTGDTVTVQLASDINQQLGQAFAGNKPPDVFYVNSDQFANYAKGGSLYAYGDQISDASAFSGTLRDSFSYGGKLVCLPKDSSTLGLAINTTLWQQAGLTAADYPTTWQQLADDAAKLTKGGVTGLVTTPDYQRIGALMKEAGGWITNPDQTAMTADSAANTKALTFVKSMMANGSLKYASDVDAGWGGEALGKKKAAMTIEGNWLQGAMKADYPGVAYKVVPLPAGPAGKGTLVFSNCWGVAAKSGHQKAAVDLVRYLTSAKQQLSFADAFGVMPSRTDALATYAQKYPAAKAWVEGIGYAQRPVTIAGFNQVLAQFNTDLQTLRTSTPAKILGGLQRNGGQVLKNAQ</sequence>
<keyword evidence="6" id="KW-1185">Reference proteome</keyword>
<dbReference type="InterPro" id="IPR006059">
    <property type="entry name" value="SBP"/>
</dbReference>